<accession>A0ABR2W448</accession>
<reference evidence="5 6" key="1">
    <citation type="submission" date="2023-04" db="EMBL/GenBank/DDBJ databases">
        <title>Genome of Basidiobolus ranarum AG-B5.</title>
        <authorList>
            <person name="Stajich J.E."/>
            <person name="Carter-House D."/>
            <person name="Gryganskyi A."/>
        </authorList>
    </citation>
    <scope>NUCLEOTIDE SEQUENCE [LARGE SCALE GENOMIC DNA]</scope>
    <source>
        <strain evidence="5 6">AG-B5</strain>
    </source>
</reference>
<dbReference type="InterPro" id="IPR051229">
    <property type="entry name" value="ALYREF_mRNA_export"/>
</dbReference>
<feature type="region of interest" description="Disordered" evidence="3">
    <location>
        <begin position="1"/>
        <end position="87"/>
    </location>
</feature>
<feature type="region of interest" description="Disordered" evidence="3">
    <location>
        <begin position="226"/>
        <end position="271"/>
    </location>
</feature>
<dbReference type="PANTHER" id="PTHR19965:SF82">
    <property type="entry name" value="THO COMPLEX SUBUNIT 4"/>
    <property type="match status" value="1"/>
</dbReference>
<evidence type="ECO:0000259" key="4">
    <source>
        <dbReference type="PROSITE" id="PS50102"/>
    </source>
</evidence>
<organism evidence="5 6">
    <name type="scientific">Basidiobolus ranarum</name>
    <dbReference type="NCBI Taxonomy" id="34480"/>
    <lineage>
        <taxon>Eukaryota</taxon>
        <taxon>Fungi</taxon>
        <taxon>Fungi incertae sedis</taxon>
        <taxon>Zoopagomycota</taxon>
        <taxon>Entomophthoromycotina</taxon>
        <taxon>Basidiobolomycetes</taxon>
        <taxon>Basidiobolales</taxon>
        <taxon>Basidiobolaceae</taxon>
        <taxon>Basidiobolus</taxon>
    </lineage>
</organism>
<dbReference type="SMART" id="SM00360">
    <property type="entry name" value="RRM"/>
    <property type="match status" value="1"/>
</dbReference>
<feature type="compositionally biased region" description="Polar residues" evidence="3">
    <location>
        <begin position="45"/>
        <end position="56"/>
    </location>
</feature>
<dbReference type="EMBL" id="JASJQH010007092">
    <property type="protein sequence ID" value="KAK9718479.1"/>
    <property type="molecule type" value="Genomic_DNA"/>
</dbReference>
<keyword evidence="1 2" id="KW-0694">RNA-binding</keyword>
<evidence type="ECO:0000256" key="1">
    <source>
        <dbReference type="ARBA" id="ARBA00022884"/>
    </source>
</evidence>
<proteinExistence type="predicted"/>
<dbReference type="SUPFAM" id="SSF54928">
    <property type="entry name" value="RNA-binding domain, RBD"/>
    <property type="match status" value="1"/>
</dbReference>
<feature type="compositionally biased region" description="Basic and acidic residues" evidence="3">
    <location>
        <begin position="69"/>
        <end position="83"/>
    </location>
</feature>
<sequence length="271" mass="29185">MDRIDMSLDDIIKQDKGPKKPNNPNNRSNNPKSSRGGGAIRSHQVGRQATKASTKPYTKKSRSDTNVPWKHDLFTKANPDTKNKTVVSRNSNVNRSVALATSAAVRSVQLGGKSGKEDKSIKIKGITNTPQQISIRGEAGPATILISNLDRGASAQDIQAIFSQFGEIRKCTLLYDQNTRPTGNAEIIYNLKASAHKAINKLNNVVADGRTLSIILKDTASKGAANYRLSKQKQEPGSSGSGKLYSDRLPGKSNNGGGKKGGRQPSFSVRM</sequence>
<dbReference type="InterPro" id="IPR035979">
    <property type="entry name" value="RBD_domain_sf"/>
</dbReference>
<dbReference type="InterPro" id="IPR012677">
    <property type="entry name" value="Nucleotide-bd_a/b_plait_sf"/>
</dbReference>
<evidence type="ECO:0000256" key="2">
    <source>
        <dbReference type="PROSITE-ProRule" id="PRU00176"/>
    </source>
</evidence>
<feature type="compositionally biased region" description="Low complexity" evidence="3">
    <location>
        <begin position="20"/>
        <end position="34"/>
    </location>
</feature>
<comment type="caution">
    <text evidence="5">The sequence shown here is derived from an EMBL/GenBank/DDBJ whole genome shotgun (WGS) entry which is preliminary data.</text>
</comment>
<dbReference type="InterPro" id="IPR000504">
    <property type="entry name" value="RRM_dom"/>
</dbReference>
<gene>
    <name evidence="5" type="ORF">K7432_005464</name>
</gene>
<evidence type="ECO:0000256" key="3">
    <source>
        <dbReference type="SAM" id="MobiDB-lite"/>
    </source>
</evidence>
<keyword evidence="6" id="KW-1185">Reference proteome</keyword>
<protein>
    <recommendedName>
        <fullName evidence="4">RRM domain-containing protein</fullName>
    </recommendedName>
</protein>
<dbReference type="PROSITE" id="PS50102">
    <property type="entry name" value="RRM"/>
    <property type="match status" value="1"/>
</dbReference>
<name>A0ABR2W448_9FUNG</name>
<dbReference type="Pfam" id="PF00076">
    <property type="entry name" value="RRM_1"/>
    <property type="match status" value="1"/>
</dbReference>
<feature type="compositionally biased region" description="Basic and acidic residues" evidence="3">
    <location>
        <begin position="1"/>
        <end position="18"/>
    </location>
</feature>
<dbReference type="PANTHER" id="PTHR19965">
    <property type="entry name" value="RNA AND EXPORT FACTOR BINDING PROTEIN"/>
    <property type="match status" value="1"/>
</dbReference>
<evidence type="ECO:0000313" key="6">
    <source>
        <dbReference type="Proteomes" id="UP001479436"/>
    </source>
</evidence>
<dbReference type="Gene3D" id="3.30.70.330">
    <property type="match status" value="1"/>
</dbReference>
<dbReference type="Proteomes" id="UP001479436">
    <property type="component" value="Unassembled WGS sequence"/>
</dbReference>
<feature type="domain" description="RRM" evidence="4">
    <location>
        <begin position="142"/>
        <end position="219"/>
    </location>
</feature>
<evidence type="ECO:0000313" key="5">
    <source>
        <dbReference type="EMBL" id="KAK9718479.1"/>
    </source>
</evidence>